<organism evidence="1 2">
    <name type="scientific">Pantoea ananatis (strain AJ13355)</name>
    <dbReference type="NCBI Taxonomy" id="932677"/>
    <lineage>
        <taxon>Bacteria</taxon>
        <taxon>Pseudomonadati</taxon>
        <taxon>Pseudomonadota</taxon>
        <taxon>Gammaproteobacteria</taxon>
        <taxon>Enterobacterales</taxon>
        <taxon>Erwiniaceae</taxon>
        <taxon>Pantoea</taxon>
    </lineage>
</organism>
<evidence type="ECO:0000313" key="2">
    <source>
        <dbReference type="Proteomes" id="UP000006690"/>
    </source>
</evidence>
<dbReference type="OrthoDB" id="9115294at2"/>
<dbReference type="InterPro" id="IPR035958">
    <property type="entry name" value="SecB-like_sf"/>
</dbReference>
<accession>A0A0H3KUH2</accession>
<gene>
    <name evidence="1" type="ordered locus">PAJ_0758</name>
</gene>
<sequence length="149" mass="16980">MQLIKNNSLQLEHYHFTECVVVARDVEFDDIQVEGPYPSFSNLKLNSTVNIATPEEDENPNNFLLSLDVECVPEESSSFPYVFKFRVEGIFECSFPENDTEERKRFVVSNGSTMLYGAVREVLINLTSRQKYGPVLLPTTSFANMQPAE</sequence>
<dbReference type="eggNOG" id="ENOG5033I9M">
    <property type="taxonomic scope" value="Bacteria"/>
</dbReference>
<dbReference type="EMBL" id="AP012032">
    <property type="protein sequence ID" value="BAK10838.1"/>
    <property type="molecule type" value="Genomic_DNA"/>
</dbReference>
<dbReference type="HOGENOM" id="CLU_1747848_0_0_6"/>
<proteinExistence type="predicted"/>
<dbReference type="RefSeq" id="WP_014593380.1">
    <property type="nucleotide sequence ID" value="NC_017531.2"/>
</dbReference>
<dbReference type="Proteomes" id="UP000006690">
    <property type="component" value="Chromosome"/>
</dbReference>
<reference evidence="2" key="1">
    <citation type="journal article" date="2012" name="Appl. Microbiol. Biotechnol.">
        <title>The complete genome sequence of Pantoea ananatis AJ13355, an organism with great biotechnological potential.</title>
        <authorList>
            <person name="Hara Y."/>
            <person name="Kadotani N."/>
            <person name="Izui H."/>
            <person name="Katashkina J.I."/>
            <person name="Kuvaeva T.M."/>
            <person name="Andreeva I.G."/>
            <person name="Golubeva L.I."/>
            <person name="Malko D.B."/>
            <person name="Makeev V.J."/>
            <person name="Mashko S.V."/>
            <person name="Kozlov Y.I."/>
        </authorList>
    </citation>
    <scope>NUCLEOTIDE SEQUENCE [LARGE SCALE GENOMIC DNA]</scope>
    <source>
        <strain evidence="2">AJ13355</strain>
    </source>
</reference>
<dbReference type="SUPFAM" id="SSF54611">
    <property type="entry name" value="SecB-like"/>
    <property type="match status" value="1"/>
</dbReference>
<dbReference type="KEGG" id="paj:PAJ_0758"/>
<evidence type="ECO:0008006" key="3">
    <source>
        <dbReference type="Google" id="ProtNLM"/>
    </source>
</evidence>
<dbReference type="AlphaFoldDB" id="A0A0H3KUH2"/>
<dbReference type="Gene3D" id="3.10.420.10">
    <property type="entry name" value="SecB-like"/>
    <property type="match status" value="1"/>
</dbReference>
<protein>
    <recommendedName>
        <fullName evidence="3">Preprotein translocase subunit SecB</fullName>
    </recommendedName>
</protein>
<name>A0A0H3KUH2_PANAA</name>
<evidence type="ECO:0000313" key="1">
    <source>
        <dbReference type="EMBL" id="BAK10838.1"/>
    </source>
</evidence>